<name>A0A9X0B8R1_9EURO</name>
<dbReference type="Proteomes" id="UP001147747">
    <property type="component" value="Unassembled WGS sequence"/>
</dbReference>
<sequence>MIATSSDTPPTGPEGIELQMPIRRLDDRRVLFSTHFSIPRVSFFATPVEKGALSRIFAAVSPEAKHGQYYGPIGKVESGSGLAQGRDLQEKLFGGQGELAGHDVENIL</sequence>
<accession>A0A9X0B8R1</accession>
<reference evidence="1" key="1">
    <citation type="submission" date="2022-12" db="EMBL/GenBank/DDBJ databases">
        <authorList>
            <person name="Petersen C."/>
        </authorList>
    </citation>
    <scope>NUCLEOTIDE SEQUENCE</scope>
    <source>
        <strain evidence="1">IBT 29677</strain>
    </source>
</reference>
<dbReference type="RefSeq" id="XP_056488007.1">
    <property type="nucleotide sequence ID" value="XM_056632456.1"/>
</dbReference>
<dbReference type="GeneID" id="81371436"/>
<comment type="caution">
    <text evidence="1">The sequence shown here is derived from an EMBL/GenBank/DDBJ whole genome shotgun (WGS) entry which is preliminary data.</text>
</comment>
<dbReference type="AlphaFoldDB" id="A0A9X0B8R1"/>
<organism evidence="1 2">
    <name type="scientific">Penicillium cosmopolitanum</name>
    <dbReference type="NCBI Taxonomy" id="1131564"/>
    <lineage>
        <taxon>Eukaryota</taxon>
        <taxon>Fungi</taxon>
        <taxon>Dikarya</taxon>
        <taxon>Ascomycota</taxon>
        <taxon>Pezizomycotina</taxon>
        <taxon>Eurotiomycetes</taxon>
        <taxon>Eurotiomycetidae</taxon>
        <taxon>Eurotiales</taxon>
        <taxon>Aspergillaceae</taxon>
        <taxon>Penicillium</taxon>
    </lineage>
</organism>
<keyword evidence="2" id="KW-1185">Reference proteome</keyword>
<reference evidence="1" key="2">
    <citation type="journal article" date="2023" name="IMA Fungus">
        <title>Comparative genomic study of the Penicillium genus elucidates a diverse pangenome and 15 lateral gene transfer events.</title>
        <authorList>
            <person name="Petersen C."/>
            <person name="Sorensen T."/>
            <person name="Nielsen M.R."/>
            <person name="Sondergaard T.E."/>
            <person name="Sorensen J.L."/>
            <person name="Fitzpatrick D.A."/>
            <person name="Frisvad J.C."/>
            <person name="Nielsen K.L."/>
        </authorList>
    </citation>
    <scope>NUCLEOTIDE SEQUENCE</scope>
    <source>
        <strain evidence="1">IBT 29677</strain>
    </source>
</reference>
<protein>
    <submittedName>
        <fullName evidence="1">Uncharacterized protein</fullName>
    </submittedName>
</protein>
<dbReference type="EMBL" id="JAPZBU010000008">
    <property type="protein sequence ID" value="KAJ5392329.1"/>
    <property type="molecule type" value="Genomic_DNA"/>
</dbReference>
<dbReference type="OrthoDB" id="191139at2759"/>
<evidence type="ECO:0000313" key="2">
    <source>
        <dbReference type="Proteomes" id="UP001147747"/>
    </source>
</evidence>
<evidence type="ECO:0000313" key="1">
    <source>
        <dbReference type="EMBL" id="KAJ5392329.1"/>
    </source>
</evidence>
<gene>
    <name evidence="1" type="ORF">N7509_007819</name>
</gene>
<proteinExistence type="predicted"/>